<evidence type="ECO:0000313" key="1">
    <source>
        <dbReference type="EMBL" id="TYZ27364.1"/>
    </source>
</evidence>
<dbReference type="Proteomes" id="UP000322783">
    <property type="component" value="Unassembled WGS sequence"/>
</dbReference>
<reference evidence="1 2" key="1">
    <citation type="submission" date="2019-08" db="EMBL/GenBank/DDBJ databases">
        <title>Selenomonas sp. mPRGC5 and Selenomonas sp. mPRGC8 isolated from ruminal fluid of dairy goat (Capra hircus).</title>
        <authorList>
            <person name="Poothong S."/>
            <person name="Nuengjamnong C."/>
            <person name="Tanasupawat S."/>
        </authorList>
    </citation>
    <scope>NUCLEOTIDE SEQUENCE [LARGE SCALE GENOMIC DNA]</scope>
    <source>
        <strain evidence="2">mPRGC8</strain>
    </source>
</reference>
<accession>A0A5D6WLR7</accession>
<dbReference type="RefSeq" id="WP_149189704.1">
    <property type="nucleotide sequence ID" value="NZ_VTOZ01000028.1"/>
</dbReference>
<evidence type="ECO:0008006" key="3">
    <source>
        <dbReference type="Google" id="ProtNLM"/>
    </source>
</evidence>
<comment type="caution">
    <text evidence="1">The sequence shown here is derived from an EMBL/GenBank/DDBJ whole genome shotgun (WGS) entry which is preliminary data.</text>
</comment>
<dbReference type="AlphaFoldDB" id="A0A5D6WLR7"/>
<proteinExistence type="predicted"/>
<gene>
    <name evidence="1" type="ORF">FZ041_11780</name>
</gene>
<keyword evidence="2" id="KW-1185">Reference proteome</keyword>
<sequence>MKGKILIILLAVFCFLLFGMIKVEAYAGPVGHLTTPQLKLAGIAATDTRAFVESVYGKPSRISNQKLVYIYGDSLRVKFFRPENDSQIWDIEIIADNGLATADGVKVGMKMEVMKQKYGEPDRTKQGTKGIVYTYHGAGKDALKTLSFYVRDGIIRSIALHWAD</sequence>
<evidence type="ECO:0000313" key="2">
    <source>
        <dbReference type="Proteomes" id="UP000322783"/>
    </source>
</evidence>
<name>A0A5D6WLR7_9FIRM</name>
<organism evidence="1 2">
    <name type="scientific">Selenomonas caprae</name>
    <dbReference type="NCBI Taxonomy" id="2606905"/>
    <lineage>
        <taxon>Bacteria</taxon>
        <taxon>Bacillati</taxon>
        <taxon>Bacillota</taxon>
        <taxon>Negativicutes</taxon>
        <taxon>Selenomonadales</taxon>
        <taxon>Selenomonadaceae</taxon>
        <taxon>Selenomonas</taxon>
    </lineage>
</organism>
<dbReference type="EMBL" id="VTOZ01000028">
    <property type="protein sequence ID" value="TYZ27364.1"/>
    <property type="molecule type" value="Genomic_DNA"/>
</dbReference>
<protein>
    <recommendedName>
        <fullName evidence="3">DUF4309 domain-containing protein</fullName>
    </recommendedName>
</protein>